<sequence length="279" mass="31581">MQKQLRNLTLKNEFGSARKPENRKQKAMIPHFTTEPVSAVVSQNSNITLSCAVFPASAEIRWMVDNRLLQESNPYGFRPVEGQLWIPSIPDEYRELMFQCVADTPWGTILSRRANISLAVLHKFEERKDLHLNVSVGSNVMLPCQPPGSRPPATIMFRYNQSKIINSDTDRFKILPSGNLQILRVTTSDQGQYQCMAENKMRGRADSNCLGLNSGASLFKRVPNQEPAVIMPRTEFQATVRDNVILECSAIGNPQPVITWEKYGGILLPGRYRQIYDIQ</sequence>
<dbReference type="InterPro" id="IPR013783">
    <property type="entry name" value="Ig-like_fold"/>
</dbReference>
<dbReference type="InterPro" id="IPR003599">
    <property type="entry name" value="Ig_sub"/>
</dbReference>
<evidence type="ECO:0000313" key="6">
    <source>
        <dbReference type="Proteomes" id="UP001164746"/>
    </source>
</evidence>
<dbReference type="SUPFAM" id="SSF48726">
    <property type="entry name" value="Immunoglobulin"/>
    <property type="match status" value="3"/>
</dbReference>
<dbReference type="EMBL" id="CP111016">
    <property type="protein sequence ID" value="WAR04428.1"/>
    <property type="molecule type" value="Genomic_DNA"/>
</dbReference>
<feature type="domain" description="Ig-like" evidence="4">
    <location>
        <begin position="30"/>
        <end position="211"/>
    </location>
</feature>
<feature type="region of interest" description="Disordered" evidence="3">
    <location>
        <begin position="1"/>
        <end position="24"/>
    </location>
</feature>
<dbReference type="InterPro" id="IPR036179">
    <property type="entry name" value="Ig-like_dom_sf"/>
</dbReference>
<dbReference type="Proteomes" id="UP001164746">
    <property type="component" value="Chromosome 5"/>
</dbReference>
<accession>A0ABY7E368</accession>
<feature type="domain" description="Ig-like" evidence="4">
    <location>
        <begin position="227"/>
        <end position="279"/>
    </location>
</feature>
<gene>
    <name evidence="5" type="ORF">MAR_019797</name>
</gene>
<evidence type="ECO:0000259" key="4">
    <source>
        <dbReference type="PROSITE" id="PS50835"/>
    </source>
</evidence>
<proteinExistence type="predicted"/>
<dbReference type="SMART" id="SM00409">
    <property type="entry name" value="IG"/>
    <property type="match status" value="2"/>
</dbReference>
<evidence type="ECO:0000256" key="2">
    <source>
        <dbReference type="ARBA" id="ARBA00023157"/>
    </source>
</evidence>
<keyword evidence="1" id="KW-0677">Repeat</keyword>
<keyword evidence="6" id="KW-1185">Reference proteome</keyword>
<dbReference type="Gene3D" id="2.60.40.10">
    <property type="entry name" value="Immunoglobulins"/>
    <property type="match status" value="3"/>
</dbReference>
<keyword evidence="2" id="KW-1015">Disulfide bond</keyword>
<evidence type="ECO:0000256" key="3">
    <source>
        <dbReference type="SAM" id="MobiDB-lite"/>
    </source>
</evidence>
<dbReference type="Pfam" id="PF13927">
    <property type="entry name" value="Ig_3"/>
    <property type="match status" value="1"/>
</dbReference>
<evidence type="ECO:0000256" key="1">
    <source>
        <dbReference type="ARBA" id="ARBA00022737"/>
    </source>
</evidence>
<dbReference type="PROSITE" id="PS50835">
    <property type="entry name" value="IG_LIKE"/>
    <property type="match status" value="2"/>
</dbReference>
<dbReference type="PANTHER" id="PTHR44170">
    <property type="entry name" value="PROTEIN SIDEKICK"/>
    <property type="match status" value="1"/>
</dbReference>
<reference evidence="5" key="1">
    <citation type="submission" date="2022-11" db="EMBL/GenBank/DDBJ databases">
        <title>Centuries of genome instability and evolution in soft-shell clam transmissible cancer (bioRxiv).</title>
        <authorList>
            <person name="Hart S.F.M."/>
            <person name="Yonemitsu M.A."/>
            <person name="Giersch R.M."/>
            <person name="Beal B.F."/>
            <person name="Arriagada G."/>
            <person name="Davis B.W."/>
            <person name="Ostrander E.A."/>
            <person name="Goff S.P."/>
            <person name="Metzger M.J."/>
        </authorList>
    </citation>
    <scope>NUCLEOTIDE SEQUENCE</scope>
    <source>
        <strain evidence="5">MELC-2E11</strain>
        <tissue evidence="5">Siphon/mantle</tissue>
    </source>
</reference>
<dbReference type="SMART" id="SM00408">
    <property type="entry name" value="IGc2"/>
    <property type="match status" value="1"/>
</dbReference>
<name>A0ABY7E368_MYAAR</name>
<dbReference type="InterPro" id="IPR007110">
    <property type="entry name" value="Ig-like_dom"/>
</dbReference>
<feature type="compositionally biased region" description="Polar residues" evidence="3">
    <location>
        <begin position="1"/>
        <end position="10"/>
    </location>
</feature>
<organism evidence="5 6">
    <name type="scientific">Mya arenaria</name>
    <name type="common">Soft-shell clam</name>
    <dbReference type="NCBI Taxonomy" id="6604"/>
    <lineage>
        <taxon>Eukaryota</taxon>
        <taxon>Metazoa</taxon>
        <taxon>Spiralia</taxon>
        <taxon>Lophotrochozoa</taxon>
        <taxon>Mollusca</taxon>
        <taxon>Bivalvia</taxon>
        <taxon>Autobranchia</taxon>
        <taxon>Heteroconchia</taxon>
        <taxon>Euheterodonta</taxon>
        <taxon>Imparidentia</taxon>
        <taxon>Neoheterodontei</taxon>
        <taxon>Myida</taxon>
        <taxon>Myoidea</taxon>
        <taxon>Myidae</taxon>
        <taxon>Mya</taxon>
    </lineage>
</organism>
<evidence type="ECO:0000313" key="5">
    <source>
        <dbReference type="EMBL" id="WAR04428.1"/>
    </source>
</evidence>
<dbReference type="InterPro" id="IPR003598">
    <property type="entry name" value="Ig_sub2"/>
</dbReference>
<dbReference type="PANTHER" id="PTHR44170:SF54">
    <property type="entry name" value="FI24025P1"/>
    <property type="match status" value="1"/>
</dbReference>
<protein>
    <submittedName>
        <fullName evidence="5">CDON-like protein</fullName>
    </submittedName>
</protein>